<dbReference type="EMBL" id="JBHTAI010000031">
    <property type="protein sequence ID" value="MFC7153214.1"/>
    <property type="molecule type" value="Genomic_DNA"/>
</dbReference>
<dbReference type="Pfam" id="PF14588">
    <property type="entry name" value="YjgF_endoribonc"/>
    <property type="match status" value="1"/>
</dbReference>
<dbReference type="Gene3D" id="3.30.1330.40">
    <property type="entry name" value="RutC-like"/>
    <property type="match status" value="1"/>
</dbReference>
<evidence type="ECO:0000313" key="3">
    <source>
        <dbReference type="Proteomes" id="UP001596378"/>
    </source>
</evidence>
<dbReference type="CDD" id="cd02199">
    <property type="entry name" value="YjgF_YER057c_UK114_like_1"/>
    <property type="match status" value="1"/>
</dbReference>
<dbReference type="RefSeq" id="WP_378051904.1">
    <property type="nucleotide sequence ID" value="NZ_JBHMDN010000038.1"/>
</dbReference>
<dbReference type="PANTHER" id="PTHR43760:SF1">
    <property type="entry name" value="ENDORIBONUCLEASE L-PSP_CHORISMATE MUTASE-LIKE DOMAIN-CONTAINING PROTEIN"/>
    <property type="match status" value="1"/>
</dbReference>
<dbReference type="InterPro" id="IPR035959">
    <property type="entry name" value="RutC-like_sf"/>
</dbReference>
<organism evidence="2 3">
    <name type="scientific">Cohnella cellulosilytica</name>
    <dbReference type="NCBI Taxonomy" id="986710"/>
    <lineage>
        <taxon>Bacteria</taxon>
        <taxon>Bacillati</taxon>
        <taxon>Bacillota</taxon>
        <taxon>Bacilli</taxon>
        <taxon>Bacillales</taxon>
        <taxon>Paenibacillaceae</taxon>
        <taxon>Cohnella</taxon>
    </lineage>
</organism>
<dbReference type="Proteomes" id="UP001596378">
    <property type="component" value="Unassembled WGS sequence"/>
</dbReference>
<protein>
    <submittedName>
        <fullName evidence="2">RidA family protein</fullName>
    </submittedName>
</protein>
<dbReference type="InterPro" id="IPR013813">
    <property type="entry name" value="Endoribo_LPSP/chorism_mut-like"/>
</dbReference>
<accession>A0ABW2FMU2</accession>
<sequence length="152" mass="16210">MSGQSVDDRLAAMGIKLPAASQPAAKYANYVIVNDLLFVSGKGPSGNPRGKLGTDYTTEEGYAFARETGIEVLAVLQSALGSLDKVKRAVKVQGFVNASEAFEEHHKVLNGFSDLLLEVFGDQGVHARSVFGAVSVRDNLPIIVDSIFQVEV</sequence>
<gene>
    <name evidence="2" type="ORF">ACFQMJ_32225</name>
</gene>
<keyword evidence="3" id="KW-1185">Reference proteome</keyword>
<dbReference type="SUPFAM" id="SSF55298">
    <property type="entry name" value="YjgF-like"/>
    <property type="match status" value="1"/>
</dbReference>
<reference evidence="3" key="1">
    <citation type="journal article" date="2019" name="Int. J. Syst. Evol. Microbiol.">
        <title>The Global Catalogue of Microorganisms (GCM) 10K type strain sequencing project: providing services to taxonomists for standard genome sequencing and annotation.</title>
        <authorList>
            <consortium name="The Broad Institute Genomics Platform"/>
            <consortium name="The Broad Institute Genome Sequencing Center for Infectious Disease"/>
            <person name="Wu L."/>
            <person name="Ma J."/>
        </authorList>
    </citation>
    <scope>NUCLEOTIDE SEQUENCE [LARGE SCALE GENOMIC DNA]</scope>
    <source>
        <strain evidence="3">KCTC 12907</strain>
    </source>
</reference>
<evidence type="ECO:0000313" key="2">
    <source>
        <dbReference type="EMBL" id="MFC7153214.1"/>
    </source>
</evidence>
<name>A0ABW2FMU2_9BACL</name>
<feature type="domain" description="Endoribonuclease L-PSP/chorismate mutase-like" evidence="1">
    <location>
        <begin position="8"/>
        <end position="133"/>
    </location>
</feature>
<comment type="caution">
    <text evidence="2">The sequence shown here is derived from an EMBL/GenBank/DDBJ whole genome shotgun (WGS) entry which is preliminary data.</text>
</comment>
<evidence type="ECO:0000259" key="1">
    <source>
        <dbReference type="Pfam" id="PF14588"/>
    </source>
</evidence>
<proteinExistence type="predicted"/>
<dbReference type="PANTHER" id="PTHR43760">
    <property type="entry name" value="ENDORIBONUCLEASE-RELATED"/>
    <property type="match status" value="1"/>
</dbReference>